<dbReference type="AlphaFoldDB" id="A0A952AJA7"/>
<evidence type="ECO:0000313" key="2">
    <source>
        <dbReference type="EMBL" id="MBW7954171.1"/>
    </source>
</evidence>
<accession>A0A952AJA7</accession>
<protein>
    <submittedName>
        <fullName evidence="2">Uncharacterized protein</fullName>
    </submittedName>
</protein>
<dbReference type="Proteomes" id="UP000781173">
    <property type="component" value="Unassembled WGS sequence"/>
</dbReference>
<comment type="caution">
    <text evidence="2">The sequence shown here is derived from an EMBL/GenBank/DDBJ whole genome shotgun (WGS) entry which is preliminary data.</text>
</comment>
<feature type="transmembrane region" description="Helical" evidence="1">
    <location>
        <begin position="34"/>
        <end position="53"/>
    </location>
</feature>
<dbReference type="EMBL" id="JACFOF010000023">
    <property type="protein sequence ID" value="MBW7954171.1"/>
    <property type="molecule type" value="Genomic_DNA"/>
</dbReference>
<keyword evidence="1" id="KW-0812">Transmembrane</keyword>
<reference evidence="2" key="1">
    <citation type="journal article" date="2022" name="ISME J.">
        <title>A general approach to explore prokaryotic protein glycosylation reveals the unique surface layer modulation of an anammox bacterium.</title>
        <authorList>
            <person name="Pabst M."/>
            <person name="Grouzdev D.S."/>
            <person name="Lawson C.E."/>
            <person name="Kleikamp H.B.C."/>
            <person name="de Ram C."/>
            <person name="Louwen R."/>
            <person name="Lin Y.M."/>
            <person name="Lucker S."/>
            <person name="van Loosdrecht M.C.M."/>
            <person name="Laureni M."/>
        </authorList>
    </citation>
    <scope>NUCLEOTIDE SEQUENCE</scope>
    <source>
        <strain evidence="2">BROCD043</strain>
    </source>
</reference>
<proteinExistence type="predicted"/>
<sequence>MWLSLVILVFIDSTGQLGQQGDVLVALQEHSFTRIMFADIGALSTVAGIWIFFSNKNLKSRFLFAPLTLFVGSFSLLLYLVVYFLATGDEATKKKKSDR</sequence>
<organism evidence="2 3">
    <name type="scientific">Candidatus Dojkabacteria bacterium</name>
    <dbReference type="NCBI Taxonomy" id="2099670"/>
    <lineage>
        <taxon>Bacteria</taxon>
        <taxon>Candidatus Dojkabacteria</taxon>
    </lineage>
</organism>
<keyword evidence="1" id="KW-1133">Transmembrane helix</keyword>
<gene>
    <name evidence="2" type="ORF">H3C67_05315</name>
</gene>
<evidence type="ECO:0000313" key="3">
    <source>
        <dbReference type="Proteomes" id="UP000781173"/>
    </source>
</evidence>
<feature type="transmembrane region" description="Helical" evidence="1">
    <location>
        <begin position="62"/>
        <end position="86"/>
    </location>
</feature>
<keyword evidence="1" id="KW-0472">Membrane</keyword>
<name>A0A952AJA7_9BACT</name>
<evidence type="ECO:0000256" key="1">
    <source>
        <dbReference type="SAM" id="Phobius"/>
    </source>
</evidence>